<feature type="compositionally biased region" description="Gly residues" evidence="5">
    <location>
        <begin position="37"/>
        <end position="50"/>
    </location>
</feature>
<dbReference type="Gene3D" id="3.40.190.10">
    <property type="entry name" value="Periplasmic binding protein-like II"/>
    <property type="match status" value="1"/>
</dbReference>
<name>A0A7M1STA1_9MICO</name>
<sequence length="484" mass="51911">MTRNALSRRQLMGGAGLTGMAGLLAACSGESPPPDPAGGGGTGGGGGSGEGLQWWDHFGGLQDLHAEWATTEGDQIGVPIEYSYNEPSQTTEALQVANQTNSLPDVFSNVLGLPLPALVEAGWLSPITLSDEALARLPEGTFTEGITMMNGEIYGLPALSDRQYWACTWYNSEIAEEVGFEPPSSYDEMRAALQAIADHGEYAPMTLALGAAGRIRDQVDGLAQGGGFPGWQGLRYDTGEYEYQHDTYINAIELLKEISDNGWLLPGTNSFQIPDARGRWAAGQIGFFIDGPWSPGGVRSLNAEHLPRMAVAGMLTPGGEELIITRGAPAPTWFVAGSSANPEAASQLVETFTRDDYQRALAEAMDQPPLNLDVVADADVIDPYAWLIEDFKERVFRAPEAEVRNVAATEALARTTPIAPHLGDIIQGYLGGDISDLQGELVKLSDAFNSDLDSAIESAAAEGFEVSREDWAFPDWERGTDYTY</sequence>
<protein>
    <submittedName>
        <fullName evidence="6">Carbohydrate ABC transporter substrate-binding protein</fullName>
    </submittedName>
</protein>
<dbReference type="PROSITE" id="PS51257">
    <property type="entry name" value="PROKAR_LIPOPROTEIN"/>
    <property type="match status" value="1"/>
</dbReference>
<dbReference type="EMBL" id="CP063169">
    <property type="protein sequence ID" value="QOR70796.1"/>
    <property type="molecule type" value="Genomic_DNA"/>
</dbReference>
<comment type="similarity">
    <text evidence="2">Belongs to the bacterial solute-binding protein 1 family.</text>
</comment>
<evidence type="ECO:0000256" key="1">
    <source>
        <dbReference type="ARBA" id="ARBA00004196"/>
    </source>
</evidence>
<dbReference type="PANTHER" id="PTHR43649">
    <property type="entry name" value="ARABINOSE-BINDING PROTEIN-RELATED"/>
    <property type="match status" value="1"/>
</dbReference>
<accession>A0A7M1STA1</accession>
<proteinExistence type="inferred from homology"/>
<dbReference type="PANTHER" id="PTHR43649:SF31">
    <property type="entry name" value="SN-GLYCEROL-3-PHOSPHATE-BINDING PERIPLASMIC PROTEIN UGPB"/>
    <property type="match status" value="1"/>
</dbReference>
<dbReference type="InterPro" id="IPR050490">
    <property type="entry name" value="Bact_solute-bd_prot1"/>
</dbReference>
<evidence type="ECO:0000256" key="3">
    <source>
        <dbReference type="ARBA" id="ARBA00022448"/>
    </source>
</evidence>
<evidence type="ECO:0000256" key="2">
    <source>
        <dbReference type="ARBA" id="ARBA00008520"/>
    </source>
</evidence>
<dbReference type="AlphaFoldDB" id="A0A7M1STA1"/>
<dbReference type="GO" id="GO:0030313">
    <property type="term" value="C:cell envelope"/>
    <property type="evidence" value="ECO:0007669"/>
    <property type="project" value="UniProtKB-SubCell"/>
</dbReference>
<feature type="region of interest" description="Disordered" evidence="5">
    <location>
        <begin position="26"/>
        <end position="52"/>
    </location>
</feature>
<dbReference type="InterPro" id="IPR006311">
    <property type="entry name" value="TAT_signal"/>
</dbReference>
<dbReference type="InterPro" id="IPR006059">
    <property type="entry name" value="SBP"/>
</dbReference>
<keyword evidence="4" id="KW-0732">Signal</keyword>
<reference evidence="6 7" key="1">
    <citation type="submission" date="2020-10" db="EMBL/GenBank/DDBJ databases">
        <title>Haloactinobacterium sp. RN3S43, a bacterium isolated from saline soil.</title>
        <authorList>
            <person name="Sun J.-Q."/>
        </authorList>
    </citation>
    <scope>NUCLEOTIDE SEQUENCE [LARGE SCALE GENOMIC DNA]</scope>
    <source>
        <strain evidence="6 7">RN3S43</strain>
    </source>
</reference>
<gene>
    <name evidence="6" type="ORF">IM660_00245</name>
</gene>
<dbReference type="RefSeq" id="WP_193497468.1">
    <property type="nucleotide sequence ID" value="NZ_CP063169.1"/>
</dbReference>
<dbReference type="Proteomes" id="UP000593758">
    <property type="component" value="Chromosome"/>
</dbReference>
<evidence type="ECO:0000313" key="7">
    <source>
        <dbReference type="Proteomes" id="UP000593758"/>
    </source>
</evidence>
<dbReference type="PROSITE" id="PS51318">
    <property type="entry name" value="TAT"/>
    <property type="match status" value="1"/>
</dbReference>
<evidence type="ECO:0000256" key="4">
    <source>
        <dbReference type="ARBA" id="ARBA00022729"/>
    </source>
</evidence>
<keyword evidence="7" id="KW-1185">Reference proteome</keyword>
<organism evidence="6 7">
    <name type="scientific">Ruania alkalisoli</name>
    <dbReference type="NCBI Taxonomy" id="2779775"/>
    <lineage>
        <taxon>Bacteria</taxon>
        <taxon>Bacillati</taxon>
        <taxon>Actinomycetota</taxon>
        <taxon>Actinomycetes</taxon>
        <taxon>Micrococcales</taxon>
        <taxon>Ruaniaceae</taxon>
        <taxon>Ruania</taxon>
    </lineage>
</organism>
<comment type="subcellular location">
    <subcellularLocation>
        <location evidence="1">Cell envelope</location>
    </subcellularLocation>
</comment>
<keyword evidence="3" id="KW-0813">Transport</keyword>
<dbReference type="SUPFAM" id="SSF53850">
    <property type="entry name" value="Periplasmic binding protein-like II"/>
    <property type="match status" value="1"/>
</dbReference>
<dbReference type="KEGG" id="halt:IM660_00245"/>
<evidence type="ECO:0000313" key="6">
    <source>
        <dbReference type="EMBL" id="QOR70796.1"/>
    </source>
</evidence>
<evidence type="ECO:0000256" key="5">
    <source>
        <dbReference type="SAM" id="MobiDB-lite"/>
    </source>
</evidence>
<dbReference type="Pfam" id="PF13416">
    <property type="entry name" value="SBP_bac_8"/>
    <property type="match status" value="1"/>
</dbReference>